<dbReference type="OrthoDB" id="9768386at2"/>
<evidence type="ECO:0000313" key="3">
    <source>
        <dbReference type="EMBL" id="QDT12907.1"/>
    </source>
</evidence>
<reference evidence="3 4" key="1">
    <citation type="submission" date="2019-02" db="EMBL/GenBank/DDBJ databases">
        <title>Deep-cultivation of Planctomycetes and their phenomic and genomic characterization uncovers novel biology.</title>
        <authorList>
            <person name="Wiegand S."/>
            <person name="Jogler M."/>
            <person name="Boedeker C."/>
            <person name="Pinto D."/>
            <person name="Vollmers J."/>
            <person name="Rivas-Marin E."/>
            <person name="Kohn T."/>
            <person name="Peeters S.H."/>
            <person name="Heuer A."/>
            <person name="Rast P."/>
            <person name="Oberbeckmann S."/>
            <person name="Bunk B."/>
            <person name="Jeske O."/>
            <person name="Meyerdierks A."/>
            <person name="Storesund J.E."/>
            <person name="Kallscheuer N."/>
            <person name="Luecker S."/>
            <person name="Lage O.M."/>
            <person name="Pohl T."/>
            <person name="Merkel B.J."/>
            <person name="Hornburger P."/>
            <person name="Mueller R.-W."/>
            <person name="Bruemmer F."/>
            <person name="Labrenz M."/>
            <person name="Spormann A.M."/>
            <person name="Op den Camp H."/>
            <person name="Overmann J."/>
            <person name="Amann R."/>
            <person name="Jetten M.S.M."/>
            <person name="Mascher T."/>
            <person name="Medema M.H."/>
            <person name="Devos D.P."/>
            <person name="Kaster A.-K."/>
            <person name="Ovreas L."/>
            <person name="Rohde M."/>
            <person name="Galperin M.Y."/>
            <person name="Jogler C."/>
        </authorList>
    </citation>
    <scope>NUCLEOTIDE SEQUENCE [LARGE SCALE GENOMIC DNA]</scope>
    <source>
        <strain evidence="3 4">K23_9</strain>
    </source>
</reference>
<feature type="region of interest" description="Disordered" evidence="1">
    <location>
        <begin position="201"/>
        <end position="220"/>
    </location>
</feature>
<gene>
    <name evidence="3" type="ORF">K239x_49200</name>
</gene>
<dbReference type="RefSeq" id="WP_145420727.1">
    <property type="nucleotide sequence ID" value="NZ_CP036526.1"/>
</dbReference>
<dbReference type="PANTHER" id="PTHR30483:SF6">
    <property type="entry name" value="PERIPLASMIC BINDING PROTEIN OF ABC TRANSPORTER FOR NATURAL AMINO ACIDS"/>
    <property type="match status" value="1"/>
</dbReference>
<keyword evidence="2" id="KW-0472">Membrane</keyword>
<evidence type="ECO:0000256" key="2">
    <source>
        <dbReference type="SAM" id="Phobius"/>
    </source>
</evidence>
<keyword evidence="3" id="KW-0675">Receptor</keyword>
<keyword evidence="2" id="KW-1133">Transmembrane helix</keyword>
<dbReference type="SUPFAM" id="SSF53822">
    <property type="entry name" value="Periplasmic binding protein-like I"/>
    <property type="match status" value="2"/>
</dbReference>
<name>A0A517P0K8_9BACT</name>
<dbReference type="Gene3D" id="3.40.50.2300">
    <property type="match status" value="3"/>
</dbReference>
<protein>
    <submittedName>
        <fullName evidence="3">Receptor family ligand binding region</fullName>
    </submittedName>
</protein>
<dbReference type="InterPro" id="IPR051010">
    <property type="entry name" value="BCAA_transport"/>
</dbReference>
<dbReference type="PANTHER" id="PTHR30483">
    <property type="entry name" value="LEUCINE-SPECIFIC-BINDING PROTEIN"/>
    <property type="match status" value="1"/>
</dbReference>
<dbReference type="InterPro" id="IPR028082">
    <property type="entry name" value="Peripla_BP_I"/>
</dbReference>
<evidence type="ECO:0000313" key="4">
    <source>
        <dbReference type="Proteomes" id="UP000319817"/>
    </source>
</evidence>
<dbReference type="Proteomes" id="UP000319817">
    <property type="component" value="Chromosome"/>
</dbReference>
<keyword evidence="2" id="KW-0812">Transmembrane</keyword>
<dbReference type="AlphaFoldDB" id="A0A517P0K8"/>
<evidence type="ECO:0000256" key="1">
    <source>
        <dbReference type="SAM" id="MobiDB-lite"/>
    </source>
</evidence>
<keyword evidence="4" id="KW-1185">Reference proteome</keyword>
<organism evidence="3 4">
    <name type="scientific">Stieleria marina</name>
    <dbReference type="NCBI Taxonomy" id="1930275"/>
    <lineage>
        <taxon>Bacteria</taxon>
        <taxon>Pseudomonadati</taxon>
        <taxon>Planctomycetota</taxon>
        <taxon>Planctomycetia</taxon>
        <taxon>Pirellulales</taxon>
        <taxon>Pirellulaceae</taxon>
        <taxon>Stieleria</taxon>
    </lineage>
</organism>
<accession>A0A517P0K8</accession>
<proteinExistence type="predicted"/>
<sequence length="607" mass="67298">MKWIYGSVLFVGVITSYILMRYPWHRMDHLPGQRETAAVNSEGDISIAVVWPKQKRSFLRGVQLALDEVQAAGGVPIRNEDGSEYSSSFSVRFFDESNPEHGIDVARYLARDRDTVVALGHENKSAVLASVVYDASGILYLAPTALQQTLTKHGFGTVFRMAPDQKEYAQAMVDSLSSLLPSKQIRVALLYPEKKTKVEAVQPWEQSASTHGDENASSKPDVAQRFTQYANSLLESHGDRIRIDVVVAQPYDTEDVNENTTALLGQRTELYDAVVVLDVLPVAGNLIKQIESDLNGESKLLLSLDDLDWSKIDYPYAEFSPELGLDFFGPVVRLLLGRSKQTIAVISSRDPEGISLGNEIWSSLQRFDGDPNRQVDLAIYRSFKPGKQDFSQMVSEIDDRQIELVFLAGSGEDGARLMRQVREAGLEPTIVCGPDFEASLTSAKADPALNGVKDKIKKWLDEQQGQLSGSRLTGKDVFARLRADGYRGSEVAVRRFVAENNGGTFVTSTFDPHASNGKVHAFLDAFRKKYADAPADASAAEGYQAIHLLWHAFLRSRTRSPQLTAEALKLFVTEGSFEESRFSPQGELTNRPIYLNRILHDVSKTQG</sequence>
<dbReference type="EMBL" id="CP036526">
    <property type="protein sequence ID" value="QDT12907.1"/>
    <property type="molecule type" value="Genomic_DNA"/>
</dbReference>
<feature type="transmembrane region" description="Helical" evidence="2">
    <location>
        <begin position="6"/>
        <end position="24"/>
    </location>
</feature>